<evidence type="ECO:0000313" key="1">
    <source>
        <dbReference type="EMBL" id="POF29286.1"/>
    </source>
</evidence>
<accession>A0A2S3UNK9</accession>
<dbReference type="RefSeq" id="WP_103223974.1">
    <property type="nucleotide sequence ID" value="NZ_PPCN01000009.1"/>
</dbReference>
<dbReference type="OrthoDB" id="7678918at2"/>
<keyword evidence="2" id="KW-1185">Reference proteome</keyword>
<organism evidence="1 2">
    <name type="scientific">Roseibium marinum</name>
    <dbReference type="NCBI Taxonomy" id="281252"/>
    <lineage>
        <taxon>Bacteria</taxon>
        <taxon>Pseudomonadati</taxon>
        <taxon>Pseudomonadota</taxon>
        <taxon>Alphaproteobacteria</taxon>
        <taxon>Hyphomicrobiales</taxon>
        <taxon>Stappiaceae</taxon>
        <taxon>Roseibium</taxon>
    </lineage>
</organism>
<evidence type="ECO:0008006" key="3">
    <source>
        <dbReference type="Google" id="ProtNLM"/>
    </source>
</evidence>
<gene>
    <name evidence="1" type="ORF">CLV41_10959</name>
</gene>
<sequence>MHVQKTFDRDLEIGAKLGAIIQDSGSRTQLIENPTEVLADVGVSADIAIFADTADMVHLVVPAKVDADRIAAGDEAYFEELGKAALGNCYYEDVPE</sequence>
<reference evidence="1 2" key="1">
    <citation type="submission" date="2018-01" db="EMBL/GenBank/DDBJ databases">
        <title>Genomic Encyclopedia of Archaeal and Bacterial Type Strains, Phase II (KMG-II): from individual species to whole genera.</title>
        <authorList>
            <person name="Goeker M."/>
        </authorList>
    </citation>
    <scope>NUCLEOTIDE SEQUENCE [LARGE SCALE GENOMIC DNA]</scope>
    <source>
        <strain evidence="1 2">DSM 17023</strain>
    </source>
</reference>
<name>A0A2S3UNK9_9HYPH</name>
<dbReference type="EMBL" id="PPCN01000009">
    <property type="protein sequence ID" value="POF29286.1"/>
    <property type="molecule type" value="Genomic_DNA"/>
</dbReference>
<evidence type="ECO:0000313" key="2">
    <source>
        <dbReference type="Proteomes" id="UP000236959"/>
    </source>
</evidence>
<dbReference type="Proteomes" id="UP000236959">
    <property type="component" value="Unassembled WGS sequence"/>
</dbReference>
<dbReference type="AlphaFoldDB" id="A0A2S3UNK9"/>
<comment type="caution">
    <text evidence="1">The sequence shown here is derived from an EMBL/GenBank/DDBJ whole genome shotgun (WGS) entry which is preliminary data.</text>
</comment>
<protein>
    <recommendedName>
        <fullName evidence="3">NHLP leader peptide family natural product</fullName>
    </recommendedName>
</protein>
<proteinExistence type="predicted"/>